<dbReference type="EnsemblPlants" id="AVESA.00010b.r2.UnG1477570.1">
    <property type="protein sequence ID" value="AVESA.00010b.r2.UnG1477570.1.CDS"/>
    <property type="gene ID" value="AVESA.00010b.r2.UnG1477570"/>
</dbReference>
<keyword evidence="2" id="KW-1185">Reference proteome</keyword>
<proteinExistence type="predicted"/>
<protein>
    <submittedName>
        <fullName evidence="1">Uncharacterized protein</fullName>
    </submittedName>
</protein>
<evidence type="ECO:0000313" key="2">
    <source>
        <dbReference type="Proteomes" id="UP001732700"/>
    </source>
</evidence>
<sequence length="160" mass="17989">MTVVALLWSWWNERNKKNHCERFLTIDEFQFTVGRHVVEWEAHLKAKQGTNFLQARSWQPPPTDFVKINVDAAFNISSNSGGWGCICRDEEAVVRFAAAGRIANASDALHAETFALLKAVEVADDLGVGRVVFETDCLVLKQALMSTSYDYSRLGYSDDD</sequence>
<name>A0ACD6AT50_AVESA</name>
<reference evidence="1" key="1">
    <citation type="submission" date="2025-09" db="UniProtKB">
        <authorList>
            <consortium name="EnsemblPlants"/>
        </authorList>
    </citation>
    <scope>IDENTIFICATION</scope>
</reference>
<evidence type="ECO:0000313" key="1">
    <source>
        <dbReference type="EnsemblPlants" id="AVESA.00010b.r2.UnG1477570.1.CDS"/>
    </source>
</evidence>
<accession>A0ACD6AT50</accession>
<organism evidence="1 2">
    <name type="scientific">Avena sativa</name>
    <name type="common">Oat</name>
    <dbReference type="NCBI Taxonomy" id="4498"/>
    <lineage>
        <taxon>Eukaryota</taxon>
        <taxon>Viridiplantae</taxon>
        <taxon>Streptophyta</taxon>
        <taxon>Embryophyta</taxon>
        <taxon>Tracheophyta</taxon>
        <taxon>Spermatophyta</taxon>
        <taxon>Magnoliopsida</taxon>
        <taxon>Liliopsida</taxon>
        <taxon>Poales</taxon>
        <taxon>Poaceae</taxon>
        <taxon>BOP clade</taxon>
        <taxon>Pooideae</taxon>
        <taxon>Poodae</taxon>
        <taxon>Poeae</taxon>
        <taxon>Poeae Chloroplast Group 1 (Aveneae type)</taxon>
        <taxon>Aveninae</taxon>
        <taxon>Avena</taxon>
    </lineage>
</organism>
<dbReference type="Proteomes" id="UP001732700">
    <property type="component" value="Unassembled WGS sequence"/>
</dbReference>